<reference evidence="2" key="1">
    <citation type="submission" date="2017-06" db="EMBL/GenBank/DDBJ databases">
        <authorList>
            <person name="Rodrigo-Torres L."/>
            <person name="Arahal R.D."/>
            <person name="Lucena T."/>
        </authorList>
    </citation>
    <scope>NUCLEOTIDE SEQUENCE [LARGE SCALE GENOMIC DNA]</scope>
    <source>
        <strain evidence="2">CECT 9190</strain>
    </source>
</reference>
<dbReference type="Pfam" id="PF03917">
    <property type="entry name" value="GSH_synth_ATP"/>
    <property type="match status" value="1"/>
</dbReference>
<dbReference type="EMBL" id="FYAK01000001">
    <property type="protein sequence ID" value="SMY33038.1"/>
    <property type="molecule type" value="Genomic_DNA"/>
</dbReference>
<dbReference type="SUPFAM" id="SSF56059">
    <property type="entry name" value="Glutathione synthetase ATP-binding domain-like"/>
    <property type="match status" value="1"/>
</dbReference>
<dbReference type="Proteomes" id="UP000195963">
    <property type="component" value="Unassembled WGS sequence"/>
</dbReference>
<gene>
    <name evidence="1" type="ORF">PMAL9190_00833</name>
</gene>
<sequence>MPTVAIRDAQATVVTDLVSEIGLFSAYFNGKPVTEFDGYAGYLIRSKLATENEGGIHSGKGILVIGADRLM</sequence>
<protein>
    <submittedName>
        <fullName evidence="1">Eukaryotic glutathione synthase, ATP binding domain</fullName>
    </submittedName>
</protein>
<name>A0A1Y6MBA6_9GAMM</name>
<dbReference type="GO" id="GO:0005524">
    <property type="term" value="F:ATP binding"/>
    <property type="evidence" value="ECO:0007669"/>
    <property type="project" value="InterPro"/>
</dbReference>
<dbReference type="Gene3D" id="3.30.470.20">
    <property type="entry name" value="ATP-grasp fold, B domain"/>
    <property type="match status" value="1"/>
</dbReference>
<evidence type="ECO:0000313" key="1">
    <source>
        <dbReference type="EMBL" id="SMY33038.1"/>
    </source>
</evidence>
<accession>A0A1Y6MBA6</accession>
<dbReference type="InterPro" id="IPR005615">
    <property type="entry name" value="Glutathione_synthase"/>
</dbReference>
<keyword evidence="2" id="KW-1185">Reference proteome</keyword>
<organism evidence="1 2">
    <name type="scientific">Photobacterium malacitanum</name>
    <dbReference type="NCBI Taxonomy" id="2204294"/>
    <lineage>
        <taxon>Bacteria</taxon>
        <taxon>Pseudomonadati</taxon>
        <taxon>Pseudomonadota</taxon>
        <taxon>Gammaproteobacteria</taxon>
        <taxon>Vibrionales</taxon>
        <taxon>Vibrionaceae</taxon>
        <taxon>Photobacterium</taxon>
    </lineage>
</organism>
<proteinExistence type="predicted"/>
<dbReference type="GO" id="GO:0004363">
    <property type="term" value="F:glutathione synthase activity"/>
    <property type="evidence" value="ECO:0007669"/>
    <property type="project" value="InterPro"/>
</dbReference>
<evidence type="ECO:0000313" key="2">
    <source>
        <dbReference type="Proteomes" id="UP000195963"/>
    </source>
</evidence>
<dbReference type="AlphaFoldDB" id="A0A1Y6MBA6"/>